<sequence>MFAGFSVKEDYLGDSSDENRLTASVSPLTANLKEHYLSDESSSPSTSPVVEQVGNRTRDEITHVPSSSEITTTNESNNSFVLITANTQSPQLAPTTTLVTLSTAIDSQNQEHSYESRSSQHEMTYFVQNEDSHMVQSFLNESTKSQPTSLHPQSSVFEESDEIDTESESSLHEDQMLPSVAVVNDQPEILLTALHEKLLIERSNDESCTTTATIETSSSVVSSTILSHGGEESAQPSQQTTTIPSVDSITISSALSAEIVSPSWMDVLIMPTSPHFSLFLNTGLIACVTVIVMSINEILFHE</sequence>
<feature type="region of interest" description="Disordered" evidence="1">
    <location>
        <begin position="34"/>
        <end position="58"/>
    </location>
</feature>
<keyword evidence="2" id="KW-0812">Transmembrane</keyword>
<evidence type="ECO:0000313" key="3">
    <source>
        <dbReference type="EMBL" id="KAF0979237.1"/>
    </source>
</evidence>
<comment type="caution">
    <text evidence="3">The sequence shown here is derived from an EMBL/GenBank/DDBJ whole genome shotgun (WGS) entry which is preliminary data.</text>
</comment>
<keyword evidence="4" id="KW-1185">Reference proteome</keyword>
<organism evidence="3 4">
    <name type="scientific">Naegleria fowleri</name>
    <name type="common">Brain eating amoeba</name>
    <dbReference type="NCBI Taxonomy" id="5763"/>
    <lineage>
        <taxon>Eukaryota</taxon>
        <taxon>Discoba</taxon>
        <taxon>Heterolobosea</taxon>
        <taxon>Tetramitia</taxon>
        <taxon>Eutetramitia</taxon>
        <taxon>Vahlkampfiidae</taxon>
        <taxon>Naegleria</taxon>
    </lineage>
</organism>
<evidence type="ECO:0000313" key="4">
    <source>
        <dbReference type="Proteomes" id="UP000444721"/>
    </source>
</evidence>
<dbReference type="RefSeq" id="XP_044563950.1">
    <property type="nucleotide sequence ID" value="XM_044704680.1"/>
</dbReference>
<dbReference type="GeneID" id="68108798"/>
<feature type="compositionally biased region" description="Low complexity" evidence="1">
    <location>
        <begin position="39"/>
        <end position="51"/>
    </location>
</feature>
<evidence type="ECO:0000256" key="1">
    <source>
        <dbReference type="SAM" id="MobiDB-lite"/>
    </source>
</evidence>
<feature type="region of interest" description="Disordered" evidence="1">
    <location>
        <begin position="141"/>
        <end position="174"/>
    </location>
</feature>
<feature type="compositionally biased region" description="Polar residues" evidence="1">
    <location>
        <begin position="141"/>
        <end position="157"/>
    </location>
</feature>
<dbReference type="VEuPathDB" id="AmoebaDB:FDP41_001580"/>
<proteinExistence type="predicted"/>
<dbReference type="Proteomes" id="UP000444721">
    <property type="component" value="Unassembled WGS sequence"/>
</dbReference>
<dbReference type="VEuPathDB" id="AmoebaDB:NF0075260"/>
<dbReference type="EMBL" id="VFQX01000027">
    <property type="protein sequence ID" value="KAF0979237.1"/>
    <property type="molecule type" value="Genomic_DNA"/>
</dbReference>
<name>A0A6A5BQ56_NAEFO</name>
<evidence type="ECO:0000256" key="2">
    <source>
        <dbReference type="SAM" id="Phobius"/>
    </source>
</evidence>
<feature type="transmembrane region" description="Helical" evidence="2">
    <location>
        <begin position="278"/>
        <end position="300"/>
    </location>
</feature>
<feature type="compositionally biased region" description="Polar residues" evidence="1">
    <location>
        <begin position="234"/>
        <end position="243"/>
    </location>
</feature>
<dbReference type="AlphaFoldDB" id="A0A6A5BQ56"/>
<accession>A0A6A5BQ56</accession>
<keyword evidence="2" id="KW-1133">Transmembrane helix</keyword>
<reference evidence="3 4" key="1">
    <citation type="journal article" date="2019" name="Sci. Rep.">
        <title>Nanopore sequencing improves the draft genome of the human pathogenic amoeba Naegleria fowleri.</title>
        <authorList>
            <person name="Liechti N."/>
            <person name="Schurch N."/>
            <person name="Bruggmann R."/>
            <person name="Wittwer M."/>
        </authorList>
    </citation>
    <scope>NUCLEOTIDE SEQUENCE [LARGE SCALE GENOMIC DNA]</scope>
    <source>
        <strain evidence="3 4">ATCC 30894</strain>
    </source>
</reference>
<protein>
    <submittedName>
        <fullName evidence="3">Uncharacterized protein</fullName>
    </submittedName>
</protein>
<dbReference type="VEuPathDB" id="AmoebaDB:NfTy_053900"/>
<dbReference type="OMA" id="TCTTINE"/>
<gene>
    <name evidence="3" type="ORF">FDP41_001580</name>
</gene>
<dbReference type="OrthoDB" id="10469447at2759"/>
<keyword evidence="2" id="KW-0472">Membrane</keyword>
<feature type="region of interest" description="Disordered" evidence="1">
    <location>
        <begin position="224"/>
        <end position="243"/>
    </location>
</feature>
<feature type="compositionally biased region" description="Acidic residues" evidence="1">
    <location>
        <begin position="158"/>
        <end position="167"/>
    </location>
</feature>